<dbReference type="AlphaFoldDB" id="A0A0X1KNG0"/>
<dbReference type="Proteomes" id="UP000062043">
    <property type="component" value="Chromosome"/>
</dbReference>
<sequence>MKRASLLLTVIVLTAVLLPLAKANESPGRGGLRVTAGTGMLRLTRLQ</sequence>
<organism evidence="1 2">
    <name type="scientific">Thermococcus guaymasensis DSM 11113</name>
    <dbReference type="NCBI Taxonomy" id="1432656"/>
    <lineage>
        <taxon>Archaea</taxon>
        <taxon>Methanobacteriati</taxon>
        <taxon>Methanobacteriota</taxon>
        <taxon>Thermococci</taxon>
        <taxon>Thermococcales</taxon>
        <taxon>Thermococcaceae</taxon>
        <taxon>Thermococcus</taxon>
    </lineage>
</organism>
<name>A0A0X1KNG0_9EURY</name>
<reference evidence="1 2" key="1">
    <citation type="submission" date="2014-01" db="EMBL/GenBank/DDBJ databases">
        <title>Genome sequencing of Thermococcus guaymasensis.</title>
        <authorList>
            <person name="Zhang X."/>
            <person name="Alvare G."/>
            <person name="Fristensky B."/>
            <person name="Chen L."/>
            <person name="Suen T."/>
            <person name="Chen Q."/>
            <person name="Ma K."/>
        </authorList>
    </citation>
    <scope>NUCLEOTIDE SEQUENCE [LARGE SCALE GENOMIC DNA]</scope>
    <source>
        <strain evidence="1 2">DSM 11113</strain>
    </source>
</reference>
<protein>
    <submittedName>
        <fullName evidence="1">Uncharacterized protein</fullName>
    </submittedName>
</protein>
<dbReference type="STRING" id="1432656.X802_07695"/>
<gene>
    <name evidence="1" type="ORF">X802_07695</name>
</gene>
<proteinExistence type="predicted"/>
<accession>A0A0X1KNG0</accession>
<dbReference type="KEGG" id="tgy:X802_07695"/>
<evidence type="ECO:0000313" key="1">
    <source>
        <dbReference type="EMBL" id="AJC72766.1"/>
    </source>
</evidence>
<evidence type="ECO:0000313" key="2">
    <source>
        <dbReference type="Proteomes" id="UP000062043"/>
    </source>
</evidence>
<dbReference type="EMBL" id="CP007140">
    <property type="protein sequence ID" value="AJC72766.1"/>
    <property type="molecule type" value="Genomic_DNA"/>
</dbReference>
<keyword evidence="2" id="KW-1185">Reference proteome</keyword>
<dbReference type="PATRIC" id="fig|1432656.3.peg.1499"/>